<dbReference type="HOGENOM" id="CLU_376264_0_0_11"/>
<dbReference type="InterPro" id="IPR050884">
    <property type="entry name" value="CNP_phosphodiesterase-III"/>
</dbReference>
<evidence type="ECO:0000256" key="3">
    <source>
        <dbReference type="ARBA" id="ARBA00023004"/>
    </source>
</evidence>
<evidence type="ECO:0000256" key="4">
    <source>
        <dbReference type="ARBA" id="ARBA00025742"/>
    </source>
</evidence>
<dbReference type="InterPro" id="IPR029052">
    <property type="entry name" value="Metallo-depent_PP-like"/>
</dbReference>
<dbReference type="PATRIC" id="fig|1246995.3.peg.301"/>
<dbReference type="RefSeq" id="WP_023357532.1">
    <property type="nucleotide sequence ID" value="NC_022657.1"/>
</dbReference>
<evidence type="ECO:0000256" key="2">
    <source>
        <dbReference type="ARBA" id="ARBA00022801"/>
    </source>
</evidence>
<gene>
    <name evidence="6" type="ORF">AFR_01500</name>
</gene>
<evidence type="ECO:0000313" key="6">
    <source>
        <dbReference type="EMBL" id="AGZ38589.1"/>
    </source>
</evidence>
<keyword evidence="7" id="KW-1185">Reference proteome</keyword>
<name>U5VP77_9ACTN</name>
<dbReference type="GO" id="GO:0016787">
    <property type="term" value="F:hydrolase activity"/>
    <property type="evidence" value="ECO:0007669"/>
    <property type="project" value="UniProtKB-KW"/>
</dbReference>
<dbReference type="Gene3D" id="3.60.21.10">
    <property type="match status" value="1"/>
</dbReference>
<sequence>MSLILHLSDLHLSPPDDRETVGDHKINVIPLQDRVRRTELIRTTLRELGRALASGRRPLDAVVISGDVTYQGRADGFDLLPRTLEELGPVLPDPDKILVVPGNHDVRWYSAPSSAERYEQFLRLRTLGYRTPLLEGIDFNRYGEMPSAPPHPPTVVAEDGSFVLVGLNTANHCGVEMETTPEVRAAYAALDSRAGTDPDLRTLLDDWKLRGRFDIARLGPHQQRHASDALRELAPEGAVRIAVMHHQLLPISPDEEVKPFEALTNLGEVRDFLAGNNIDLLLHGHKHVEHIYADRYRPSLRGLNNGIRKLLVCSAGTVGLGQAYGGEVAKLLTIDGKHLAARRVTVESVPATRNGIPLMVSAFRTESYRIANDEPAETGEITGTTAQDVHEQLIDLYAKDRIQPRSPLICRFTDGQSALNRPASYPPLPLGRANDDDWFERMTGLWQRHTPIRGMPFNHGSRIYNYGGNRDQLDAAAQTLSRDPASGKALVVLLEPMRDHPDGTDLRYPAFCLAQFVVDGDRLDVVAYFRKQEMRYWWAINVAELAILQERMLEELRALDAQYEPGEITTVTAIPVVAEKVPRVAVPRIDQVADEQPGELVRLALSVCARDFPDRDTFVDQWSAVVNDWRPGLTATVDGDPVATFGLQALAEVIENVSHAIGTEDRVTEIISCLKQMHQQNVSFATKMQSRNNYKRTHEEWRREVQPLVTRLLATVNRILKSPDHPHLVQGPQDRTA</sequence>
<dbReference type="KEGG" id="afs:AFR_01500"/>
<proteinExistence type="inferred from homology"/>
<dbReference type="Pfam" id="PF00149">
    <property type="entry name" value="Metallophos"/>
    <property type="match status" value="1"/>
</dbReference>
<dbReference type="GO" id="GO:0046872">
    <property type="term" value="F:metal ion binding"/>
    <property type="evidence" value="ECO:0007669"/>
    <property type="project" value="UniProtKB-KW"/>
</dbReference>
<dbReference type="EMBL" id="CP006272">
    <property type="protein sequence ID" value="AGZ38589.1"/>
    <property type="molecule type" value="Genomic_DNA"/>
</dbReference>
<keyword evidence="1" id="KW-0479">Metal-binding</keyword>
<dbReference type="InterPro" id="IPR004843">
    <property type="entry name" value="Calcineurin-like_PHP"/>
</dbReference>
<dbReference type="SUPFAM" id="SSF56300">
    <property type="entry name" value="Metallo-dependent phosphatases"/>
    <property type="match status" value="1"/>
</dbReference>
<reference evidence="6 7" key="1">
    <citation type="journal article" date="2014" name="J. Biotechnol.">
        <title>Complete genome sequence of the actinobacterium Actinoplanes friuliensis HAG 010964, producer of the lipopeptide antibiotic friulimycin.</title>
        <authorList>
            <person name="Ruckert C."/>
            <person name="Szczepanowski R."/>
            <person name="Albersmeier A."/>
            <person name="Goesmann A."/>
            <person name="Fischer N."/>
            <person name="Steinkamper A."/>
            <person name="Puhler A."/>
            <person name="Biener R."/>
            <person name="Schwartz D."/>
            <person name="Kalinowski J."/>
        </authorList>
    </citation>
    <scope>NUCLEOTIDE SEQUENCE [LARGE SCALE GENOMIC DNA]</scope>
    <source>
        <strain evidence="6 7">DSM 7358</strain>
    </source>
</reference>
<dbReference type="AlphaFoldDB" id="U5VP77"/>
<organism evidence="6 7">
    <name type="scientific">Actinoplanes friuliensis DSM 7358</name>
    <dbReference type="NCBI Taxonomy" id="1246995"/>
    <lineage>
        <taxon>Bacteria</taxon>
        <taxon>Bacillati</taxon>
        <taxon>Actinomycetota</taxon>
        <taxon>Actinomycetes</taxon>
        <taxon>Micromonosporales</taxon>
        <taxon>Micromonosporaceae</taxon>
        <taxon>Actinoplanes</taxon>
    </lineage>
</organism>
<feature type="domain" description="Calcineurin-like phosphoesterase" evidence="5">
    <location>
        <begin position="4"/>
        <end position="288"/>
    </location>
</feature>
<dbReference type="STRING" id="1246995.AFR_01500"/>
<dbReference type="eggNOG" id="COG1409">
    <property type="taxonomic scope" value="Bacteria"/>
</dbReference>
<dbReference type="SUPFAM" id="SSF55831">
    <property type="entry name" value="Thymidylate synthase/dCMP hydroxymethylase"/>
    <property type="match status" value="1"/>
</dbReference>
<evidence type="ECO:0000259" key="5">
    <source>
        <dbReference type="Pfam" id="PF00149"/>
    </source>
</evidence>
<dbReference type="InterPro" id="IPR036926">
    <property type="entry name" value="Thymidate_synth/dCMP_Mease_sf"/>
</dbReference>
<dbReference type="OrthoDB" id="3312170at2"/>
<dbReference type="PANTHER" id="PTHR42988">
    <property type="entry name" value="PHOSPHOHYDROLASE"/>
    <property type="match status" value="1"/>
</dbReference>
<dbReference type="Gene3D" id="3.30.572.10">
    <property type="entry name" value="Thymidylate synthase/dCMP hydroxymethylase domain"/>
    <property type="match status" value="1"/>
</dbReference>
<evidence type="ECO:0000313" key="7">
    <source>
        <dbReference type="Proteomes" id="UP000017746"/>
    </source>
</evidence>
<keyword evidence="3" id="KW-0408">Iron</keyword>
<keyword evidence="2" id="KW-0378">Hydrolase</keyword>
<dbReference type="Proteomes" id="UP000017746">
    <property type="component" value="Chromosome"/>
</dbReference>
<dbReference type="eggNOG" id="COG0207">
    <property type="taxonomic scope" value="Bacteria"/>
</dbReference>
<evidence type="ECO:0000256" key="1">
    <source>
        <dbReference type="ARBA" id="ARBA00022723"/>
    </source>
</evidence>
<dbReference type="PANTHER" id="PTHR42988:SF2">
    <property type="entry name" value="CYCLIC NUCLEOTIDE PHOSPHODIESTERASE CBUA0032-RELATED"/>
    <property type="match status" value="1"/>
</dbReference>
<accession>U5VP77</accession>
<comment type="similarity">
    <text evidence="4">Belongs to the cyclic nucleotide phosphodiesterase class-III family.</text>
</comment>
<protein>
    <recommendedName>
        <fullName evidence="5">Calcineurin-like phosphoesterase domain-containing protein</fullName>
    </recommendedName>
</protein>